<organism evidence="1 2">
    <name type="scientific">Mauremys mutica</name>
    <name type="common">yellowpond turtle</name>
    <dbReference type="NCBI Taxonomy" id="74926"/>
    <lineage>
        <taxon>Eukaryota</taxon>
        <taxon>Metazoa</taxon>
        <taxon>Chordata</taxon>
        <taxon>Craniata</taxon>
        <taxon>Vertebrata</taxon>
        <taxon>Euteleostomi</taxon>
        <taxon>Archelosauria</taxon>
        <taxon>Testudinata</taxon>
        <taxon>Testudines</taxon>
        <taxon>Cryptodira</taxon>
        <taxon>Durocryptodira</taxon>
        <taxon>Testudinoidea</taxon>
        <taxon>Geoemydidae</taxon>
        <taxon>Geoemydinae</taxon>
        <taxon>Mauremys</taxon>
    </lineage>
</organism>
<dbReference type="Proteomes" id="UP000827986">
    <property type="component" value="Unassembled WGS sequence"/>
</dbReference>
<gene>
    <name evidence="1" type="ORF">KIL84_018075</name>
</gene>
<name>A0A9D4B936_9SAUR</name>
<dbReference type="EMBL" id="JAHDVG010000463">
    <property type="protein sequence ID" value="KAH1185326.1"/>
    <property type="molecule type" value="Genomic_DNA"/>
</dbReference>
<reference evidence="1" key="1">
    <citation type="submission" date="2021-09" db="EMBL/GenBank/DDBJ databases">
        <title>The genome of Mauremys mutica provides insights into the evolution of semi-aquatic lifestyle.</title>
        <authorList>
            <person name="Gong S."/>
            <person name="Gao Y."/>
        </authorList>
    </citation>
    <scope>NUCLEOTIDE SEQUENCE</scope>
    <source>
        <strain evidence="1">MM-2020</strain>
        <tissue evidence="1">Muscle</tissue>
    </source>
</reference>
<accession>A0A9D4B936</accession>
<protein>
    <submittedName>
        <fullName evidence="1">Uncharacterized protein</fullName>
    </submittedName>
</protein>
<keyword evidence="2" id="KW-1185">Reference proteome</keyword>
<evidence type="ECO:0000313" key="1">
    <source>
        <dbReference type="EMBL" id="KAH1185326.1"/>
    </source>
</evidence>
<dbReference type="AlphaFoldDB" id="A0A9D4B936"/>
<evidence type="ECO:0000313" key="2">
    <source>
        <dbReference type="Proteomes" id="UP000827986"/>
    </source>
</evidence>
<proteinExistence type="predicted"/>
<comment type="caution">
    <text evidence="1">The sequence shown here is derived from an EMBL/GenBank/DDBJ whole genome shotgun (WGS) entry which is preliminary data.</text>
</comment>
<sequence length="179" mass="20462">MADPCVSPANMQVGGQKVLWASKGQLLFSSPPLNSIIVDTVNLRGYQHQFKSTPYDEDWKCLDLFGRKAYSSATLQFHVANYQALLAKYNYQNYTKLSSFIEELLNSHKYQFKTIVNEEQLVAKMSLQSMLDVADTAECSISMAIIMRWYLWLHLSSFPKDVQTTVEDPPFEGTRLFAK</sequence>
<dbReference type="Gene3D" id="1.10.287.3160">
    <property type="match status" value="1"/>
</dbReference>